<feature type="transmembrane region" description="Helical" evidence="8">
    <location>
        <begin position="153"/>
        <end position="178"/>
    </location>
</feature>
<dbReference type="GO" id="GO:0009103">
    <property type="term" value="P:lipopolysaccharide biosynthetic process"/>
    <property type="evidence" value="ECO:0007669"/>
    <property type="project" value="UniProtKB-ARBA"/>
</dbReference>
<dbReference type="InterPro" id="IPR038731">
    <property type="entry name" value="RgtA/B/C-like"/>
</dbReference>
<keyword evidence="6 8" id="KW-1133">Transmembrane helix</keyword>
<feature type="transmembrane region" description="Helical" evidence="8">
    <location>
        <begin position="80"/>
        <end position="99"/>
    </location>
</feature>
<keyword evidence="4 10" id="KW-0808">Transferase</keyword>
<organism evidence="10 11">
    <name type="scientific">Antrihabitans cavernicola</name>
    <dbReference type="NCBI Taxonomy" id="2495913"/>
    <lineage>
        <taxon>Bacteria</taxon>
        <taxon>Bacillati</taxon>
        <taxon>Actinomycetota</taxon>
        <taxon>Actinomycetes</taxon>
        <taxon>Mycobacteriales</taxon>
        <taxon>Nocardiaceae</taxon>
        <taxon>Antrihabitans</taxon>
    </lineage>
</organism>
<accession>A0A5A7SET7</accession>
<dbReference type="InterPro" id="IPR050297">
    <property type="entry name" value="LipidA_mod_glycosyltrf_83"/>
</dbReference>
<sequence>MRASGGIAAGLGVLAAVLGAAFSWRPSFWYDEAATVYVSQRSLPDLARLLAHQDAVHGVYYLSMHFWFRLFGASEFSARLPSAIAVGVAVAGVVVLAELVADRRAAVLSGLICAVLPRLTWAAVEARGYALTAAVAVWLTVVLLVALRRGRWFWWVLYAVGVAAAIVVFMDLATLVCAHALTVLVLRRRALLPFAGAAVVGGLLALPAILEMNEQSGQVGWIPAMNATVLRTVLVYPWFVGTAGAAVLAAVIVVYGLIASRSYRTSELLAVAVPWAVLPIVLLVAYSLAAEPMYLDRYVTFTAPAVALLVGGAIAAVGHNRLGTVALIVAVVAPSVGAYLAQRTPYAKPSGMDYSAVADYMADNAHPGDCVLFAEKSAFTPTSARVAENIAPSAFAGLQDPGKGKSAVALGWLWDEQLPIAAVADKLGSCSVLWYVGDVERSEPATIRHTSNEVWHLPPYHFEDSKDYHELVTLGFTVDESHQFNVSQVVRLRRS</sequence>
<keyword evidence="5 8" id="KW-0812">Transmembrane</keyword>
<dbReference type="RefSeq" id="WP_149428383.1">
    <property type="nucleotide sequence ID" value="NZ_VLNY01000001.1"/>
</dbReference>
<keyword evidence="3 10" id="KW-0328">Glycosyltransferase</keyword>
<gene>
    <name evidence="10" type="ORF">FOY51_01245</name>
</gene>
<name>A0A5A7SET7_9NOCA</name>
<evidence type="ECO:0000256" key="4">
    <source>
        <dbReference type="ARBA" id="ARBA00022679"/>
    </source>
</evidence>
<evidence type="ECO:0000256" key="6">
    <source>
        <dbReference type="ARBA" id="ARBA00022989"/>
    </source>
</evidence>
<dbReference type="PANTHER" id="PTHR33908">
    <property type="entry name" value="MANNOSYLTRANSFERASE YKCB-RELATED"/>
    <property type="match status" value="1"/>
</dbReference>
<feature type="transmembrane region" description="Helical" evidence="8">
    <location>
        <begin position="268"/>
        <end position="286"/>
    </location>
</feature>
<dbReference type="EMBL" id="VLNY01000001">
    <property type="protein sequence ID" value="KAA0024608.1"/>
    <property type="molecule type" value="Genomic_DNA"/>
</dbReference>
<evidence type="ECO:0000256" key="3">
    <source>
        <dbReference type="ARBA" id="ARBA00022676"/>
    </source>
</evidence>
<dbReference type="Proteomes" id="UP000322244">
    <property type="component" value="Unassembled WGS sequence"/>
</dbReference>
<dbReference type="PANTHER" id="PTHR33908:SF3">
    <property type="entry name" value="UNDECAPRENYL PHOSPHATE-ALPHA-4-AMINO-4-DEOXY-L-ARABINOSE ARABINOSYL TRANSFERASE"/>
    <property type="match status" value="1"/>
</dbReference>
<feature type="transmembrane region" description="Helical" evidence="8">
    <location>
        <begin position="324"/>
        <end position="341"/>
    </location>
</feature>
<feature type="domain" description="Glycosyltransferase RgtA/B/C/D-like" evidence="9">
    <location>
        <begin position="64"/>
        <end position="208"/>
    </location>
</feature>
<evidence type="ECO:0000256" key="2">
    <source>
        <dbReference type="ARBA" id="ARBA00022475"/>
    </source>
</evidence>
<comment type="caution">
    <text evidence="10">The sequence shown here is derived from an EMBL/GenBank/DDBJ whole genome shotgun (WGS) entry which is preliminary data.</text>
</comment>
<dbReference type="GO" id="GO:0005886">
    <property type="term" value="C:plasma membrane"/>
    <property type="evidence" value="ECO:0007669"/>
    <property type="project" value="UniProtKB-SubCell"/>
</dbReference>
<reference evidence="10 11" key="1">
    <citation type="submission" date="2019-07" db="EMBL/GenBank/DDBJ databases">
        <title>Rhodococcus cavernicolus sp. nov., isolated from a cave.</title>
        <authorList>
            <person name="Lee S.D."/>
        </authorList>
    </citation>
    <scope>NUCLEOTIDE SEQUENCE [LARGE SCALE GENOMIC DNA]</scope>
    <source>
        <strain evidence="10 11">C1-24</strain>
    </source>
</reference>
<dbReference type="OrthoDB" id="5318634at2"/>
<keyword evidence="11" id="KW-1185">Reference proteome</keyword>
<feature type="transmembrane region" description="Helical" evidence="8">
    <location>
        <begin position="235"/>
        <end position="256"/>
    </location>
</feature>
<comment type="subcellular location">
    <subcellularLocation>
        <location evidence="1">Cell membrane</location>
        <topology evidence="1">Multi-pass membrane protein</topology>
    </subcellularLocation>
</comment>
<evidence type="ECO:0000256" key="5">
    <source>
        <dbReference type="ARBA" id="ARBA00022692"/>
    </source>
</evidence>
<evidence type="ECO:0000256" key="1">
    <source>
        <dbReference type="ARBA" id="ARBA00004651"/>
    </source>
</evidence>
<dbReference type="Pfam" id="PF13231">
    <property type="entry name" value="PMT_2"/>
    <property type="match status" value="1"/>
</dbReference>
<evidence type="ECO:0000259" key="9">
    <source>
        <dbReference type="Pfam" id="PF13231"/>
    </source>
</evidence>
<dbReference type="AlphaFoldDB" id="A0A5A7SET7"/>
<dbReference type="GO" id="GO:0010041">
    <property type="term" value="P:response to iron(III) ion"/>
    <property type="evidence" value="ECO:0007669"/>
    <property type="project" value="TreeGrafter"/>
</dbReference>
<feature type="transmembrane region" description="Helical" evidence="8">
    <location>
        <begin position="190"/>
        <end position="210"/>
    </location>
</feature>
<keyword evidence="7 8" id="KW-0472">Membrane</keyword>
<feature type="transmembrane region" description="Helical" evidence="8">
    <location>
        <begin position="128"/>
        <end position="147"/>
    </location>
</feature>
<evidence type="ECO:0000256" key="8">
    <source>
        <dbReference type="SAM" id="Phobius"/>
    </source>
</evidence>
<proteinExistence type="predicted"/>
<feature type="transmembrane region" description="Helical" evidence="8">
    <location>
        <begin position="298"/>
        <end position="317"/>
    </location>
</feature>
<feature type="transmembrane region" description="Helical" evidence="8">
    <location>
        <begin position="105"/>
        <end position="121"/>
    </location>
</feature>
<evidence type="ECO:0000256" key="7">
    <source>
        <dbReference type="ARBA" id="ARBA00023136"/>
    </source>
</evidence>
<evidence type="ECO:0000313" key="11">
    <source>
        <dbReference type="Proteomes" id="UP000322244"/>
    </source>
</evidence>
<keyword evidence="2" id="KW-1003">Cell membrane</keyword>
<protein>
    <submittedName>
        <fullName evidence="10">Mannosyltransferase</fullName>
    </submittedName>
</protein>
<dbReference type="GO" id="GO:0016763">
    <property type="term" value="F:pentosyltransferase activity"/>
    <property type="evidence" value="ECO:0007669"/>
    <property type="project" value="TreeGrafter"/>
</dbReference>
<evidence type="ECO:0000313" key="10">
    <source>
        <dbReference type="EMBL" id="KAA0024608.1"/>
    </source>
</evidence>